<dbReference type="Pfam" id="PF17782">
    <property type="entry name" value="WHD_DprA"/>
    <property type="match status" value="1"/>
</dbReference>
<dbReference type="GO" id="GO:0009294">
    <property type="term" value="P:DNA-mediated transformation"/>
    <property type="evidence" value="ECO:0007669"/>
    <property type="project" value="InterPro"/>
</dbReference>
<dbReference type="Proteomes" id="UP000886890">
    <property type="component" value="Unassembled WGS sequence"/>
</dbReference>
<proteinExistence type="inferred from homology"/>
<reference evidence="5" key="1">
    <citation type="journal article" date="2021" name="PeerJ">
        <title>Extensive microbial diversity within the chicken gut microbiome revealed by metagenomics and culture.</title>
        <authorList>
            <person name="Gilroy R."/>
            <person name="Ravi A."/>
            <person name="Getino M."/>
            <person name="Pursley I."/>
            <person name="Horton D.L."/>
            <person name="Alikhan N.F."/>
            <person name="Baker D."/>
            <person name="Gharbi K."/>
            <person name="Hall N."/>
            <person name="Watson M."/>
            <person name="Adriaenssens E.M."/>
            <person name="Foster-Nyarko E."/>
            <person name="Jarju S."/>
            <person name="Secka A."/>
            <person name="Antonio M."/>
            <person name="Oren A."/>
            <person name="Chaudhuri R.R."/>
            <person name="La Ragione R."/>
            <person name="Hildebrand F."/>
            <person name="Pallen M.J."/>
        </authorList>
    </citation>
    <scope>NUCLEOTIDE SEQUENCE</scope>
    <source>
        <strain evidence="5">CHK183-1962</strain>
    </source>
</reference>
<name>A0A9D1XE41_9FIRM</name>
<accession>A0A9D1XE41</accession>
<feature type="region of interest" description="Disordered" evidence="2">
    <location>
        <begin position="232"/>
        <end position="255"/>
    </location>
</feature>
<protein>
    <submittedName>
        <fullName evidence="5">DNA-processing protein DprA</fullName>
    </submittedName>
</protein>
<dbReference type="PANTHER" id="PTHR43022:SF1">
    <property type="entry name" value="PROTEIN SMF"/>
    <property type="match status" value="1"/>
</dbReference>
<dbReference type="Pfam" id="PF02481">
    <property type="entry name" value="DNA_processg_A"/>
    <property type="match status" value="1"/>
</dbReference>
<gene>
    <name evidence="5" type="primary">dprA</name>
    <name evidence="5" type="ORF">H9734_09515</name>
</gene>
<dbReference type="SUPFAM" id="SSF102405">
    <property type="entry name" value="MCP/YpsA-like"/>
    <property type="match status" value="1"/>
</dbReference>
<dbReference type="PANTHER" id="PTHR43022">
    <property type="entry name" value="PROTEIN SMF"/>
    <property type="match status" value="1"/>
</dbReference>
<dbReference type="Gene3D" id="3.40.50.450">
    <property type="match status" value="1"/>
</dbReference>
<dbReference type="InterPro" id="IPR041614">
    <property type="entry name" value="DprA_WH"/>
</dbReference>
<comment type="caution">
    <text evidence="5">The sequence shown here is derived from an EMBL/GenBank/DDBJ whole genome shotgun (WGS) entry which is preliminary data.</text>
</comment>
<dbReference type="InterPro" id="IPR003488">
    <property type="entry name" value="DprA"/>
</dbReference>
<feature type="domain" description="DprA winged helix" evidence="4">
    <location>
        <begin position="246"/>
        <end position="296"/>
    </location>
</feature>
<evidence type="ECO:0000256" key="1">
    <source>
        <dbReference type="ARBA" id="ARBA00006525"/>
    </source>
</evidence>
<evidence type="ECO:0000259" key="4">
    <source>
        <dbReference type="Pfam" id="PF17782"/>
    </source>
</evidence>
<reference evidence="5" key="2">
    <citation type="submission" date="2021-04" db="EMBL/GenBank/DDBJ databases">
        <authorList>
            <person name="Gilroy R."/>
        </authorList>
    </citation>
    <scope>NUCLEOTIDE SEQUENCE</scope>
    <source>
        <strain evidence="5">CHK183-1962</strain>
    </source>
</reference>
<evidence type="ECO:0000313" key="5">
    <source>
        <dbReference type="EMBL" id="HIX77814.1"/>
    </source>
</evidence>
<comment type="similarity">
    <text evidence="1">Belongs to the DprA/Smf family.</text>
</comment>
<sequence length="309" mass="33609">MESIVYYDQGDKEYPARMKPLPGMPKGIYVKGKLPRDDLPSAAIVGGRACSAYGREQARRFARELAAAGVQIISGLASGIDAAAHEGALEGGGLTFAVLGCGVNICYPRENYPLMRRILEQEGGVLSEFQPGERPLAWHFPQRNRVISALADLVLVVEARQKSGSLITADYALEQGKSVYALPGRVNETLSEGSNRLIAQGAGIAVDPTALLEELESVGKWRFFERPAAYQEATGSERGRPSGTSTEAGRKLSREEKRVLRAIEDGSHTLEELHHATGHTIPELSALLVRMQLDGFLFEDGKNVYFLRG</sequence>
<dbReference type="InterPro" id="IPR057666">
    <property type="entry name" value="DrpA_SLOG"/>
</dbReference>
<dbReference type="AlphaFoldDB" id="A0A9D1XE41"/>
<feature type="domain" description="Smf/DprA SLOG" evidence="3">
    <location>
        <begin position="10"/>
        <end position="215"/>
    </location>
</feature>
<evidence type="ECO:0000259" key="3">
    <source>
        <dbReference type="Pfam" id="PF02481"/>
    </source>
</evidence>
<organism evidence="5 6">
    <name type="scientific">Candidatus Fusicatenibacter merdavium</name>
    <dbReference type="NCBI Taxonomy" id="2838600"/>
    <lineage>
        <taxon>Bacteria</taxon>
        <taxon>Bacillati</taxon>
        <taxon>Bacillota</taxon>
        <taxon>Clostridia</taxon>
        <taxon>Lachnospirales</taxon>
        <taxon>Lachnospiraceae</taxon>
        <taxon>Fusicatenibacter</taxon>
    </lineage>
</organism>
<dbReference type="NCBIfam" id="TIGR00732">
    <property type="entry name" value="dprA"/>
    <property type="match status" value="1"/>
</dbReference>
<evidence type="ECO:0000313" key="6">
    <source>
        <dbReference type="Proteomes" id="UP000886890"/>
    </source>
</evidence>
<evidence type="ECO:0000256" key="2">
    <source>
        <dbReference type="SAM" id="MobiDB-lite"/>
    </source>
</evidence>
<dbReference type="EMBL" id="DXEK01000158">
    <property type="protein sequence ID" value="HIX77814.1"/>
    <property type="molecule type" value="Genomic_DNA"/>
</dbReference>